<dbReference type="RefSeq" id="XP_038729095.1">
    <property type="nucleotide sequence ID" value="XM_038879984.1"/>
</dbReference>
<dbReference type="GeneID" id="62153057"/>
<feature type="region of interest" description="Disordered" evidence="1">
    <location>
        <begin position="67"/>
        <end position="90"/>
    </location>
</feature>
<name>A0A9P5I8I2_9HELO</name>
<evidence type="ECO:0000313" key="3">
    <source>
        <dbReference type="Proteomes" id="UP000710849"/>
    </source>
</evidence>
<sequence length="285" mass="32240">MSSMHSAQQTYSVNNLNHPVPLKMEGITAINARSRKKESPIHISIPAECFGTQSALDNIRTSELNYSPMSKPFKDTRTTSSTPNKPKDTFKTRIPLLHGLSQDVAKPDQYVKRREEYGSFFSSTWCSSSGLSEQVSDHEATDEYRNHQVSKERQESHFSRDWYPDKWMLQLIDPINSQPLTCKKIARRYTAVFKHDIIAKTLAGRIEQLAALDLTDQARVITSSANISLPPKKPTRSEFWATVTQAPADIEPPSSNPLKRKLATLIQDSENQFLHKPMQGRLSGQ</sequence>
<dbReference type="Proteomes" id="UP000710849">
    <property type="component" value="Unassembled WGS sequence"/>
</dbReference>
<comment type="caution">
    <text evidence="2">The sequence shown here is derived from an EMBL/GenBank/DDBJ whole genome shotgun (WGS) entry which is preliminary data.</text>
</comment>
<protein>
    <submittedName>
        <fullName evidence="2">Uncharacterized protein</fullName>
    </submittedName>
</protein>
<gene>
    <name evidence="2" type="ORF">EAE97_009469</name>
</gene>
<dbReference type="EMBL" id="RCSW01000022">
    <property type="protein sequence ID" value="KAF7929872.1"/>
    <property type="molecule type" value="Genomic_DNA"/>
</dbReference>
<evidence type="ECO:0000256" key="1">
    <source>
        <dbReference type="SAM" id="MobiDB-lite"/>
    </source>
</evidence>
<evidence type="ECO:0000313" key="2">
    <source>
        <dbReference type="EMBL" id="KAF7929872.1"/>
    </source>
</evidence>
<organism evidence="2 3">
    <name type="scientific">Botrytis byssoidea</name>
    <dbReference type="NCBI Taxonomy" id="139641"/>
    <lineage>
        <taxon>Eukaryota</taxon>
        <taxon>Fungi</taxon>
        <taxon>Dikarya</taxon>
        <taxon>Ascomycota</taxon>
        <taxon>Pezizomycotina</taxon>
        <taxon>Leotiomycetes</taxon>
        <taxon>Helotiales</taxon>
        <taxon>Sclerotiniaceae</taxon>
        <taxon>Botrytis</taxon>
    </lineage>
</organism>
<reference evidence="2 3" key="1">
    <citation type="journal article" date="2020" name="Genome Biol. Evol.">
        <title>Comparative genomics of Sclerotiniaceae.</title>
        <authorList>
            <person name="Valero Jimenez C.A."/>
            <person name="Steentjes M."/>
            <person name="Scholten O.E."/>
            <person name="Van Kan J.A.L."/>
        </authorList>
    </citation>
    <scope>NUCLEOTIDE SEQUENCE [LARGE SCALE GENOMIC DNA]</scope>
    <source>
        <strain evidence="2 3">MUCL 94</strain>
    </source>
</reference>
<proteinExistence type="predicted"/>
<keyword evidence="3" id="KW-1185">Reference proteome</keyword>
<dbReference type="AlphaFoldDB" id="A0A9P5I8I2"/>
<accession>A0A9P5I8I2</accession>